<organism evidence="1 2">
    <name type="scientific">Lophiostoma macrostomum CBS 122681</name>
    <dbReference type="NCBI Taxonomy" id="1314788"/>
    <lineage>
        <taxon>Eukaryota</taxon>
        <taxon>Fungi</taxon>
        <taxon>Dikarya</taxon>
        <taxon>Ascomycota</taxon>
        <taxon>Pezizomycotina</taxon>
        <taxon>Dothideomycetes</taxon>
        <taxon>Pleosporomycetidae</taxon>
        <taxon>Pleosporales</taxon>
        <taxon>Lophiostomataceae</taxon>
        <taxon>Lophiostoma</taxon>
    </lineage>
</organism>
<keyword evidence="2" id="KW-1185">Reference proteome</keyword>
<reference evidence="1" key="1">
    <citation type="journal article" date="2020" name="Stud. Mycol.">
        <title>101 Dothideomycetes genomes: a test case for predicting lifestyles and emergence of pathogens.</title>
        <authorList>
            <person name="Haridas S."/>
            <person name="Albert R."/>
            <person name="Binder M."/>
            <person name="Bloem J."/>
            <person name="Labutti K."/>
            <person name="Salamov A."/>
            <person name="Andreopoulos B."/>
            <person name="Baker S."/>
            <person name="Barry K."/>
            <person name="Bills G."/>
            <person name="Bluhm B."/>
            <person name="Cannon C."/>
            <person name="Castanera R."/>
            <person name="Culley D."/>
            <person name="Daum C."/>
            <person name="Ezra D."/>
            <person name="Gonzalez J."/>
            <person name="Henrissat B."/>
            <person name="Kuo A."/>
            <person name="Liang C."/>
            <person name="Lipzen A."/>
            <person name="Lutzoni F."/>
            <person name="Magnuson J."/>
            <person name="Mondo S."/>
            <person name="Nolan M."/>
            <person name="Ohm R."/>
            <person name="Pangilinan J."/>
            <person name="Park H.-J."/>
            <person name="Ramirez L."/>
            <person name="Alfaro M."/>
            <person name="Sun H."/>
            <person name="Tritt A."/>
            <person name="Yoshinaga Y."/>
            <person name="Zwiers L.-H."/>
            <person name="Turgeon B."/>
            <person name="Goodwin S."/>
            <person name="Spatafora J."/>
            <person name="Crous P."/>
            <person name="Grigoriev I."/>
        </authorList>
    </citation>
    <scope>NUCLEOTIDE SEQUENCE</scope>
    <source>
        <strain evidence="1">CBS 122681</strain>
    </source>
</reference>
<protein>
    <submittedName>
        <fullName evidence="1">Uncharacterized protein</fullName>
    </submittedName>
</protein>
<evidence type="ECO:0000313" key="1">
    <source>
        <dbReference type="EMBL" id="KAF2647240.1"/>
    </source>
</evidence>
<sequence>MPIISQASLLDNTQHLRDAFLASSFANKTHTSSSTTIRNCMLAFSLTFQSRSTSTSSPIARTSLSPRAPSPINQEVFRSSLTTSSRQLFQINIFYDVSSSPAVRVHFHLLRQQPLKTTSRKDFTPSLLSYSSSLSLSHSPMLKMSGVHLHFLGLIFWVARC</sequence>
<dbReference type="EMBL" id="MU004652">
    <property type="protein sequence ID" value="KAF2647240.1"/>
    <property type="molecule type" value="Genomic_DNA"/>
</dbReference>
<accession>A0A6A6SI42</accession>
<dbReference type="AlphaFoldDB" id="A0A6A6SI42"/>
<dbReference type="Proteomes" id="UP000799324">
    <property type="component" value="Unassembled WGS sequence"/>
</dbReference>
<gene>
    <name evidence="1" type="ORF">K491DRAFT_322236</name>
</gene>
<proteinExistence type="predicted"/>
<name>A0A6A6SI42_9PLEO</name>
<evidence type="ECO:0000313" key="2">
    <source>
        <dbReference type="Proteomes" id="UP000799324"/>
    </source>
</evidence>